<comment type="caution">
    <text evidence="1">The sequence shown here is derived from an EMBL/GenBank/DDBJ whole genome shotgun (WGS) entry which is preliminary data.</text>
</comment>
<dbReference type="EMBL" id="CM056743">
    <property type="protein sequence ID" value="KAJ8673177.1"/>
    <property type="molecule type" value="Genomic_DNA"/>
</dbReference>
<evidence type="ECO:0000313" key="2">
    <source>
        <dbReference type="Proteomes" id="UP001239111"/>
    </source>
</evidence>
<organism evidence="1 2">
    <name type="scientific">Eretmocerus hayati</name>
    <dbReference type="NCBI Taxonomy" id="131215"/>
    <lineage>
        <taxon>Eukaryota</taxon>
        <taxon>Metazoa</taxon>
        <taxon>Ecdysozoa</taxon>
        <taxon>Arthropoda</taxon>
        <taxon>Hexapoda</taxon>
        <taxon>Insecta</taxon>
        <taxon>Pterygota</taxon>
        <taxon>Neoptera</taxon>
        <taxon>Endopterygota</taxon>
        <taxon>Hymenoptera</taxon>
        <taxon>Apocrita</taxon>
        <taxon>Proctotrupomorpha</taxon>
        <taxon>Chalcidoidea</taxon>
        <taxon>Aphelinidae</taxon>
        <taxon>Aphelininae</taxon>
        <taxon>Eretmocerus</taxon>
    </lineage>
</organism>
<proteinExistence type="predicted"/>
<dbReference type="Proteomes" id="UP001239111">
    <property type="component" value="Chromosome 3"/>
</dbReference>
<gene>
    <name evidence="1" type="ORF">QAD02_004439</name>
</gene>
<reference evidence="1" key="1">
    <citation type="submission" date="2023-04" db="EMBL/GenBank/DDBJ databases">
        <title>A chromosome-level genome assembly of the parasitoid wasp Eretmocerus hayati.</title>
        <authorList>
            <person name="Zhong Y."/>
            <person name="Liu S."/>
            <person name="Liu Y."/>
        </authorList>
    </citation>
    <scope>NUCLEOTIDE SEQUENCE</scope>
    <source>
        <strain evidence="1">ZJU_SS_LIU_2023</strain>
    </source>
</reference>
<sequence>MKIIITVIEFFVVCNSINAAIHYIPVDTTTTTAHPTTTADARPTTSPTTTSTFRSQLEFSTKNSESTVKTETNGCEVDLDFSDLGLGKIRPNSISGLNIKSLTVRGNSIRNFETNTFNSLPNLEHLDISNNMISKENLFSFGPMPSLKSLILDKNFDLESLNYDSRHSDSCPDDEYFDRDQGCTTRYSALEMNVDFPEVTHLSLRNIFMTSISNYWSSKFPKLMVLDVSNNRLTPSDDFFEKLPSTVKNLTMENVQFTSLKIRSSNNIILLNLNLNNFETLSSSRYDENTLLLRNMDELKSLLVAGCLIKTIETDAFKNLQKLTHLDISNNSLSEVPHGVFGYLHSLSYLDISENPLVEMPDISTLKELKTLKMNKMGKAFLLTGIEGMQPMPSIQSISLQDNDISYIPNHFFDKFQGLQEIDLSNNRLTSLPSGSWQMNFRKINLCHNQITNIEDLQLDQASSLEVLNLENNNITGIKLAAVQRLPSTVFLKV</sequence>
<protein>
    <submittedName>
        <fullName evidence="1">Uncharacterized protein</fullName>
    </submittedName>
</protein>
<keyword evidence="2" id="KW-1185">Reference proteome</keyword>
<name>A0ACC2NPY5_9HYME</name>
<accession>A0ACC2NPY5</accession>
<evidence type="ECO:0000313" key="1">
    <source>
        <dbReference type="EMBL" id="KAJ8673177.1"/>
    </source>
</evidence>